<comment type="similarity">
    <text evidence="2">Belongs to the membrane fusion protein (MFP) (TC 8.A.1) family.</text>
</comment>
<dbReference type="Gene3D" id="2.40.30.170">
    <property type="match status" value="1"/>
</dbReference>
<evidence type="ECO:0000256" key="1">
    <source>
        <dbReference type="ARBA" id="ARBA00004196"/>
    </source>
</evidence>
<feature type="coiled-coil region" evidence="4">
    <location>
        <begin position="106"/>
        <end position="162"/>
    </location>
</feature>
<dbReference type="EMBL" id="LYPA01000056">
    <property type="protein sequence ID" value="OBR65492.1"/>
    <property type="molecule type" value="Genomic_DNA"/>
</dbReference>
<feature type="region of interest" description="Disordered" evidence="5">
    <location>
        <begin position="311"/>
        <end position="392"/>
    </location>
</feature>
<evidence type="ECO:0000313" key="8">
    <source>
        <dbReference type="Proteomes" id="UP000092024"/>
    </source>
</evidence>
<dbReference type="STRING" id="1844972.A7K91_10585"/>
<keyword evidence="8" id="KW-1185">Reference proteome</keyword>
<dbReference type="Gene3D" id="2.40.50.100">
    <property type="match status" value="1"/>
</dbReference>
<feature type="region of interest" description="Disordered" evidence="5">
    <location>
        <begin position="464"/>
        <end position="491"/>
    </location>
</feature>
<name>A0A1A5YIR5_9BACL</name>
<dbReference type="InterPro" id="IPR006143">
    <property type="entry name" value="RND_pump_MFP"/>
</dbReference>
<reference evidence="7 8" key="1">
    <citation type="submission" date="2016-05" db="EMBL/GenBank/DDBJ databases">
        <title>Paenibacillus oryzae. sp. nov., isolated from the rice root.</title>
        <authorList>
            <person name="Zhang J."/>
            <person name="Zhang X."/>
        </authorList>
    </citation>
    <scope>NUCLEOTIDE SEQUENCE [LARGE SCALE GENOMIC DNA]</scope>
    <source>
        <strain evidence="7 8">1DrF-4</strain>
    </source>
</reference>
<protein>
    <recommendedName>
        <fullName evidence="6">Multidrug resistance protein MdtA-like barrel-sandwich hybrid domain-containing protein</fullName>
    </recommendedName>
</protein>
<dbReference type="Proteomes" id="UP000092024">
    <property type="component" value="Unassembled WGS sequence"/>
</dbReference>
<proteinExistence type="inferred from homology"/>
<dbReference type="InterPro" id="IPR050465">
    <property type="entry name" value="UPF0194_transport"/>
</dbReference>
<dbReference type="AlphaFoldDB" id="A0A1A5YIR5"/>
<evidence type="ECO:0000313" key="7">
    <source>
        <dbReference type="EMBL" id="OBR65492.1"/>
    </source>
</evidence>
<dbReference type="PANTHER" id="PTHR32347:SF14">
    <property type="entry name" value="EFFLUX SYSTEM COMPONENT YKNX-RELATED"/>
    <property type="match status" value="1"/>
</dbReference>
<feature type="compositionally biased region" description="Basic and acidic residues" evidence="5">
    <location>
        <begin position="340"/>
        <end position="352"/>
    </location>
</feature>
<keyword evidence="3 4" id="KW-0175">Coiled coil</keyword>
<accession>A0A1A5YIR5</accession>
<sequence>MKWRLWLKIGLSGCILAVLAIGGWYGYSYYSAEDAPVMAAQATTTVKKGDLSVKISGTGSIGTTRQQTVTAGTNGVIASVYAEEGAEIHKGDLLFTLEGADVEAQIRSKELDLQKANLTYEELQLKYKQAEDDSRPAIAVDLEKQKLAIQTVAEELNELRESQAETKIVASIDGKVGAVSVEPGSSVTPATVLTEIVNYNQLQLKVAIDELDISSVEVGQTAEIMAEAFSEDVFSGKVSAIADQGTSSNGVASFDVTITLDDPGSIKAGMSAEASILVQQKNDVLLLPIDAVQSINNRYFVSVPDSGGAAASGDFPTMGEAPAGGDFPTMGEAPAGGPASDERANVDPRSRTGDGTAAEGYSSDMRGTRRGAQGTQGAQGAQGINSQQRSASAAGAGSRMVFIETGINNEDYIEIVSGLEEGDIVIVPTVATGTSNNAQNQFPGGMGAGGFSFPGGLDAGAAGGGSGGGFNRGGFNGGGQTSGGQSGGGRP</sequence>
<dbReference type="Gene3D" id="2.40.420.20">
    <property type="match status" value="1"/>
</dbReference>
<comment type="subcellular location">
    <subcellularLocation>
        <location evidence="1">Cell envelope</location>
    </subcellularLocation>
</comment>
<evidence type="ECO:0000259" key="6">
    <source>
        <dbReference type="Pfam" id="PF25917"/>
    </source>
</evidence>
<dbReference type="PANTHER" id="PTHR32347">
    <property type="entry name" value="EFFLUX SYSTEM COMPONENT YKNX-RELATED"/>
    <property type="match status" value="1"/>
</dbReference>
<dbReference type="NCBIfam" id="TIGR01730">
    <property type="entry name" value="RND_mfp"/>
    <property type="match status" value="1"/>
</dbReference>
<dbReference type="GO" id="GO:0022857">
    <property type="term" value="F:transmembrane transporter activity"/>
    <property type="evidence" value="ECO:0007669"/>
    <property type="project" value="InterPro"/>
</dbReference>
<feature type="compositionally biased region" description="Low complexity" evidence="5">
    <location>
        <begin position="370"/>
        <end position="392"/>
    </location>
</feature>
<dbReference type="GO" id="GO:0030313">
    <property type="term" value="C:cell envelope"/>
    <property type="evidence" value="ECO:0007669"/>
    <property type="project" value="UniProtKB-SubCell"/>
</dbReference>
<gene>
    <name evidence="7" type="ORF">A7K91_10585</name>
</gene>
<dbReference type="OrthoDB" id="2023301at2"/>
<feature type="domain" description="Multidrug resistance protein MdtA-like barrel-sandwich hybrid" evidence="6">
    <location>
        <begin position="66"/>
        <end position="193"/>
    </location>
</feature>
<dbReference type="SUPFAM" id="SSF111369">
    <property type="entry name" value="HlyD-like secretion proteins"/>
    <property type="match status" value="1"/>
</dbReference>
<organism evidence="7 8">
    <name type="scientific">Paenibacillus oryzae</name>
    <dbReference type="NCBI Taxonomy" id="1844972"/>
    <lineage>
        <taxon>Bacteria</taxon>
        <taxon>Bacillati</taxon>
        <taxon>Bacillota</taxon>
        <taxon>Bacilli</taxon>
        <taxon>Bacillales</taxon>
        <taxon>Paenibacillaceae</taxon>
        <taxon>Paenibacillus</taxon>
    </lineage>
</organism>
<dbReference type="GO" id="GO:0016020">
    <property type="term" value="C:membrane"/>
    <property type="evidence" value="ECO:0007669"/>
    <property type="project" value="InterPro"/>
</dbReference>
<comment type="caution">
    <text evidence="7">The sequence shown here is derived from an EMBL/GenBank/DDBJ whole genome shotgun (WGS) entry which is preliminary data.</text>
</comment>
<dbReference type="Pfam" id="PF25917">
    <property type="entry name" value="BSH_RND"/>
    <property type="match status" value="1"/>
</dbReference>
<evidence type="ECO:0000256" key="5">
    <source>
        <dbReference type="SAM" id="MobiDB-lite"/>
    </source>
</evidence>
<evidence type="ECO:0000256" key="3">
    <source>
        <dbReference type="ARBA" id="ARBA00023054"/>
    </source>
</evidence>
<dbReference type="RefSeq" id="WP_068683196.1">
    <property type="nucleotide sequence ID" value="NZ_LYPA01000056.1"/>
</dbReference>
<dbReference type="InterPro" id="IPR058625">
    <property type="entry name" value="MdtA-like_BSH"/>
</dbReference>
<evidence type="ECO:0000256" key="4">
    <source>
        <dbReference type="SAM" id="Coils"/>
    </source>
</evidence>
<evidence type="ECO:0000256" key="2">
    <source>
        <dbReference type="ARBA" id="ARBA00009477"/>
    </source>
</evidence>